<feature type="domain" description="Reverse transcriptase RNase H-like" evidence="7">
    <location>
        <begin position="119"/>
        <end position="194"/>
    </location>
</feature>
<protein>
    <recommendedName>
        <fullName evidence="7">Reverse transcriptase RNase H-like domain-containing protein</fullName>
    </recommendedName>
</protein>
<dbReference type="EMBL" id="CP133613">
    <property type="protein sequence ID" value="WMV13911.1"/>
    <property type="molecule type" value="Genomic_DNA"/>
</dbReference>
<dbReference type="AlphaFoldDB" id="A0AAF0TCM4"/>
<keyword evidence="9" id="KW-1185">Reference proteome</keyword>
<keyword evidence="2" id="KW-0548">Nucleotidyltransferase</keyword>
<reference evidence="8" key="1">
    <citation type="submission" date="2023-08" db="EMBL/GenBank/DDBJ databases">
        <title>A de novo genome assembly of Solanum verrucosum Schlechtendal, a Mexican diploid species geographically isolated from the other diploid A-genome species in potato relatives.</title>
        <authorList>
            <person name="Hosaka K."/>
        </authorList>
    </citation>
    <scope>NUCLEOTIDE SEQUENCE</scope>
    <source>
        <tissue evidence="8">Young leaves</tissue>
    </source>
</reference>
<dbReference type="Gene3D" id="3.30.70.270">
    <property type="match status" value="2"/>
</dbReference>
<keyword evidence="3" id="KW-0540">Nuclease</keyword>
<dbReference type="Proteomes" id="UP001234989">
    <property type="component" value="Chromosome 2"/>
</dbReference>
<evidence type="ECO:0000256" key="5">
    <source>
        <dbReference type="ARBA" id="ARBA00022801"/>
    </source>
</evidence>
<dbReference type="InterPro" id="IPR043128">
    <property type="entry name" value="Rev_trsase/Diguanyl_cyclase"/>
</dbReference>
<evidence type="ECO:0000256" key="6">
    <source>
        <dbReference type="ARBA" id="ARBA00022918"/>
    </source>
</evidence>
<keyword evidence="4" id="KW-0255">Endonuclease</keyword>
<keyword evidence="5" id="KW-0378">Hydrolase</keyword>
<dbReference type="SUPFAM" id="SSF56672">
    <property type="entry name" value="DNA/RNA polymerases"/>
    <property type="match status" value="1"/>
</dbReference>
<dbReference type="InterPro" id="IPR043502">
    <property type="entry name" value="DNA/RNA_pol_sf"/>
</dbReference>
<sequence>MKNKYHLPRIEDLLDQLQGASLFSKIYWRSRYHHLKIRESDIPKTAFRTRFGHFEFLVMSFVFTDDILVYSRMEEDHDRHLRILLQRLREEKLYDKFSNYEYFLDCVAFMGHMVSREGIYVIKPTLRQLESHEKDYPTHDLELIAIVFVLKLWRHYLYGVHFVIFIKHRSLQYIISRRDLNLRQRKWLKLLKDYDNIILYRSGKANVVVDALSRNTSSMGSLATINVEERPLGRDVQILANSLIRL</sequence>
<evidence type="ECO:0000259" key="7">
    <source>
        <dbReference type="Pfam" id="PF17917"/>
    </source>
</evidence>
<dbReference type="InterPro" id="IPR050951">
    <property type="entry name" value="Retrovirus_Pol_polyprotein"/>
</dbReference>
<dbReference type="GO" id="GO:0016787">
    <property type="term" value="F:hydrolase activity"/>
    <property type="evidence" value="ECO:0007669"/>
    <property type="project" value="UniProtKB-KW"/>
</dbReference>
<keyword evidence="1" id="KW-0808">Transferase</keyword>
<dbReference type="PANTHER" id="PTHR37984">
    <property type="entry name" value="PROTEIN CBG26694"/>
    <property type="match status" value="1"/>
</dbReference>
<dbReference type="GO" id="GO:0004519">
    <property type="term" value="F:endonuclease activity"/>
    <property type="evidence" value="ECO:0007669"/>
    <property type="project" value="UniProtKB-KW"/>
</dbReference>
<evidence type="ECO:0000313" key="9">
    <source>
        <dbReference type="Proteomes" id="UP001234989"/>
    </source>
</evidence>
<evidence type="ECO:0000256" key="3">
    <source>
        <dbReference type="ARBA" id="ARBA00022722"/>
    </source>
</evidence>
<evidence type="ECO:0000256" key="1">
    <source>
        <dbReference type="ARBA" id="ARBA00022679"/>
    </source>
</evidence>
<dbReference type="PANTHER" id="PTHR37984:SF5">
    <property type="entry name" value="PROTEIN NYNRIN-LIKE"/>
    <property type="match status" value="1"/>
</dbReference>
<evidence type="ECO:0000256" key="2">
    <source>
        <dbReference type="ARBA" id="ARBA00022695"/>
    </source>
</evidence>
<evidence type="ECO:0000256" key="4">
    <source>
        <dbReference type="ARBA" id="ARBA00022759"/>
    </source>
</evidence>
<dbReference type="GO" id="GO:0003964">
    <property type="term" value="F:RNA-directed DNA polymerase activity"/>
    <property type="evidence" value="ECO:0007669"/>
    <property type="project" value="UniProtKB-KW"/>
</dbReference>
<accession>A0AAF0TCM4</accession>
<dbReference type="Gene3D" id="3.10.10.10">
    <property type="entry name" value="HIV Type 1 Reverse Transcriptase, subunit A, domain 1"/>
    <property type="match status" value="1"/>
</dbReference>
<name>A0AAF0TCM4_SOLVR</name>
<organism evidence="8 9">
    <name type="scientific">Solanum verrucosum</name>
    <dbReference type="NCBI Taxonomy" id="315347"/>
    <lineage>
        <taxon>Eukaryota</taxon>
        <taxon>Viridiplantae</taxon>
        <taxon>Streptophyta</taxon>
        <taxon>Embryophyta</taxon>
        <taxon>Tracheophyta</taxon>
        <taxon>Spermatophyta</taxon>
        <taxon>Magnoliopsida</taxon>
        <taxon>eudicotyledons</taxon>
        <taxon>Gunneridae</taxon>
        <taxon>Pentapetalae</taxon>
        <taxon>asterids</taxon>
        <taxon>lamiids</taxon>
        <taxon>Solanales</taxon>
        <taxon>Solanaceae</taxon>
        <taxon>Solanoideae</taxon>
        <taxon>Solaneae</taxon>
        <taxon>Solanum</taxon>
    </lineage>
</organism>
<dbReference type="CDD" id="cd01647">
    <property type="entry name" value="RT_LTR"/>
    <property type="match status" value="1"/>
</dbReference>
<dbReference type="Pfam" id="PF17917">
    <property type="entry name" value="RT_RNaseH"/>
    <property type="match status" value="1"/>
</dbReference>
<gene>
    <name evidence="8" type="ORF">MTR67_007296</name>
</gene>
<dbReference type="InterPro" id="IPR041373">
    <property type="entry name" value="RT_RNaseH"/>
</dbReference>
<dbReference type="CDD" id="cd09274">
    <property type="entry name" value="RNase_HI_RT_Ty3"/>
    <property type="match status" value="1"/>
</dbReference>
<proteinExistence type="predicted"/>
<evidence type="ECO:0000313" key="8">
    <source>
        <dbReference type="EMBL" id="WMV13911.1"/>
    </source>
</evidence>
<keyword evidence="6" id="KW-0695">RNA-directed DNA polymerase</keyword>